<dbReference type="OrthoDB" id="1658288at2759"/>
<dbReference type="Pfam" id="PF13424">
    <property type="entry name" value="TPR_12"/>
    <property type="match status" value="1"/>
</dbReference>
<dbReference type="Gene3D" id="1.25.40.10">
    <property type="entry name" value="Tetratricopeptide repeat domain"/>
    <property type="match status" value="1"/>
</dbReference>
<reference evidence="1" key="1">
    <citation type="journal article" date="2020" name="Stud. Mycol.">
        <title>101 Dothideomycetes genomes: a test case for predicting lifestyles and emergence of pathogens.</title>
        <authorList>
            <person name="Haridas S."/>
            <person name="Albert R."/>
            <person name="Binder M."/>
            <person name="Bloem J."/>
            <person name="Labutti K."/>
            <person name="Salamov A."/>
            <person name="Andreopoulos B."/>
            <person name="Baker S."/>
            <person name="Barry K."/>
            <person name="Bills G."/>
            <person name="Bluhm B."/>
            <person name="Cannon C."/>
            <person name="Castanera R."/>
            <person name="Culley D."/>
            <person name="Daum C."/>
            <person name="Ezra D."/>
            <person name="Gonzalez J."/>
            <person name="Henrissat B."/>
            <person name="Kuo A."/>
            <person name="Liang C."/>
            <person name="Lipzen A."/>
            <person name="Lutzoni F."/>
            <person name="Magnuson J."/>
            <person name="Mondo S."/>
            <person name="Nolan M."/>
            <person name="Ohm R."/>
            <person name="Pangilinan J."/>
            <person name="Park H.-J."/>
            <person name="Ramirez L."/>
            <person name="Alfaro M."/>
            <person name="Sun H."/>
            <person name="Tritt A."/>
            <person name="Yoshinaga Y."/>
            <person name="Zwiers L.-H."/>
            <person name="Turgeon B."/>
            <person name="Goodwin S."/>
            <person name="Spatafora J."/>
            <person name="Crous P."/>
            <person name="Grigoriev I."/>
        </authorList>
    </citation>
    <scope>NUCLEOTIDE SEQUENCE</scope>
    <source>
        <strain evidence="1">ATCC 74209</strain>
    </source>
</reference>
<accession>A0A9P4JIA7</accession>
<dbReference type="EMBL" id="ML994135">
    <property type="protein sequence ID" value="KAF2198551.1"/>
    <property type="molecule type" value="Genomic_DNA"/>
</dbReference>
<sequence>MACTANNDIPRSVLLPSPSNIEQIEAIGMLKAYIFITERDTHRGGHQGQTQSPEKVFDVHPLVYLARRGWLKANNQWGYWANKRLRCKSDMDCIFTSCFERTVNLPEVHGAKARMLLLDRIGCYEWILERYKTAEKMFQETLALREKILGKEHPETLTTMNSLALTLSDQEKYAEAEKMHRETLAPGEKVSGKERPETLTTMNNLALTLNRQGSEW</sequence>
<comment type="caution">
    <text evidence="1">The sequence shown here is derived from an EMBL/GenBank/DDBJ whole genome shotgun (WGS) entry which is preliminary data.</text>
</comment>
<evidence type="ECO:0008006" key="3">
    <source>
        <dbReference type="Google" id="ProtNLM"/>
    </source>
</evidence>
<dbReference type="PANTHER" id="PTHR46082">
    <property type="entry name" value="ATP/GTP-BINDING PROTEIN-RELATED"/>
    <property type="match status" value="1"/>
</dbReference>
<dbReference type="PANTHER" id="PTHR46082:SF6">
    <property type="entry name" value="AAA+ ATPASE DOMAIN-CONTAINING PROTEIN-RELATED"/>
    <property type="match status" value="1"/>
</dbReference>
<gene>
    <name evidence="1" type="ORF">GQ43DRAFT_434174</name>
</gene>
<evidence type="ECO:0000313" key="1">
    <source>
        <dbReference type="EMBL" id="KAF2198551.1"/>
    </source>
</evidence>
<evidence type="ECO:0000313" key="2">
    <source>
        <dbReference type="Proteomes" id="UP000799536"/>
    </source>
</evidence>
<protein>
    <recommendedName>
        <fullName evidence="3">Tetratricopeptide repeat protein</fullName>
    </recommendedName>
</protein>
<dbReference type="InterPro" id="IPR053137">
    <property type="entry name" value="NLR-like"/>
</dbReference>
<organism evidence="1 2">
    <name type="scientific">Delitschia confertaspora ATCC 74209</name>
    <dbReference type="NCBI Taxonomy" id="1513339"/>
    <lineage>
        <taxon>Eukaryota</taxon>
        <taxon>Fungi</taxon>
        <taxon>Dikarya</taxon>
        <taxon>Ascomycota</taxon>
        <taxon>Pezizomycotina</taxon>
        <taxon>Dothideomycetes</taxon>
        <taxon>Pleosporomycetidae</taxon>
        <taxon>Pleosporales</taxon>
        <taxon>Delitschiaceae</taxon>
        <taxon>Delitschia</taxon>
    </lineage>
</organism>
<name>A0A9P4JIA7_9PLEO</name>
<dbReference type="InterPro" id="IPR011990">
    <property type="entry name" value="TPR-like_helical_dom_sf"/>
</dbReference>
<proteinExistence type="predicted"/>
<dbReference type="SUPFAM" id="SSF48452">
    <property type="entry name" value="TPR-like"/>
    <property type="match status" value="1"/>
</dbReference>
<dbReference type="Proteomes" id="UP000799536">
    <property type="component" value="Unassembled WGS sequence"/>
</dbReference>
<dbReference type="AlphaFoldDB" id="A0A9P4JIA7"/>
<keyword evidence="2" id="KW-1185">Reference proteome</keyword>